<proteinExistence type="predicted"/>
<dbReference type="AlphaFoldDB" id="X0NNU1"/>
<reference evidence="2" key="1">
    <citation type="submission" date="2012-12" db="EMBL/GenBank/DDBJ databases">
        <title>Genome Sequence of Photobacterium leiognathi lrivu.4.1.</title>
        <authorList>
            <person name="Urbanczyk H."/>
            <person name="Ogura Y."/>
            <person name="Hayashi T."/>
            <person name="Dunlap P.V."/>
        </authorList>
    </citation>
    <scope>NUCLEOTIDE SEQUENCE [LARGE SCALE GENOMIC DNA]</scope>
    <source>
        <strain evidence="2">lrivu.4.1</strain>
    </source>
</reference>
<gene>
    <name evidence="1" type="ORF">PLEI_1410</name>
</gene>
<organism evidence="1 2">
    <name type="scientific">Photobacterium leiognathi lrivu.4.1</name>
    <dbReference type="NCBI Taxonomy" id="1248232"/>
    <lineage>
        <taxon>Bacteria</taxon>
        <taxon>Pseudomonadati</taxon>
        <taxon>Pseudomonadota</taxon>
        <taxon>Gammaproteobacteria</taxon>
        <taxon>Vibrionales</taxon>
        <taxon>Vibrionaceae</taxon>
        <taxon>Photobacterium</taxon>
    </lineage>
</organism>
<accession>X0NNU1</accession>
<dbReference type="HOGENOM" id="CLU_3347039_0_0_6"/>
<evidence type="ECO:0000313" key="2">
    <source>
        <dbReference type="Proteomes" id="UP000030675"/>
    </source>
</evidence>
<evidence type="ECO:0000313" key="1">
    <source>
        <dbReference type="EMBL" id="GAD29757.1"/>
    </source>
</evidence>
<sequence>MGMRLILSSIGRRFYVKIGLMASHYGKKIDEKLLNKKSL</sequence>
<protein>
    <submittedName>
        <fullName evidence="1">Uncharacterized protein</fullName>
    </submittedName>
</protein>
<name>X0NNU1_PHOLE</name>
<dbReference type="EMBL" id="DF196818">
    <property type="protein sequence ID" value="GAD29757.1"/>
    <property type="molecule type" value="Genomic_DNA"/>
</dbReference>
<dbReference type="Proteomes" id="UP000030675">
    <property type="component" value="Unassembled WGS sequence"/>
</dbReference>